<sequence>MINEQGCGGHYEGRLILCAFKKPNGLEKKLRI</sequence>
<dbReference type="Proteomes" id="UP000257109">
    <property type="component" value="Unassembled WGS sequence"/>
</dbReference>
<evidence type="ECO:0000313" key="1">
    <source>
        <dbReference type="EMBL" id="RDX66806.1"/>
    </source>
</evidence>
<proteinExistence type="predicted"/>
<feature type="non-terminal residue" evidence="1">
    <location>
        <position position="32"/>
    </location>
</feature>
<dbReference type="EMBL" id="QJKJ01013266">
    <property type="protein sequence ID" value="RDX66806.1"/>
    <property type="molecule type" value="Genomic_DNA"/>
</dbReference>
<keyword evidence="2" id="KW-1185">Reference proteome</keyword>
<name>A0A371ELC6_MUCPR</name>
<gene>
    <name evidence="1" type="ORF">CR513_54389</name>
</gene>
<evidence type="ECO:0000313" key="2">
    <source>
        <dbReference type="Proteomes" id="UP000257109"/>
    </source>
</evidence>
<comment type="caution">
    <text evidence="1">The sequence shown here is derived from an EMBL/GenBank/DDBJ whole genome shotgun (WGS) entry which is preliminary data.</text>
</comment>
<dbReference type="AlphaFoldDB" id="A0A371ELC6"/>
<organism evidence="1 2">
    <name type="scientific">Mucuna pruriens</name>
    <name type="common">Velvet bean</name>
    <name type="synonym">Dolichos pruriens</name>
    <dbReference type="NCBI Taxonomy" id="157652"/>
    <lineage>
        <taxon>Eukaryota</taxon>
        <taxon>Viridiplantae</taxon>
        <taxon>Streptophyta</taxon>
        <taxon>Embryophyta</taxon>
        <taxon>Tracheophyta</taxon>
        <taxon>Spermatophyta</taxon>
        <taxon>Magnoliopsida</taxon>
        <taxon>eudicotyledons</taxon>
        <taxon>Gunneridae</taxon>
        <taxon>Pentapetalae</taxon>
        <taxon>rosids</taxon>
        <taxon>fabids</taxon>
        <taxon>Fabales</taxon>
        <taxon>Fabaceae</taxon>
        <taxon>Papilionoideae</taxon>
        <taxon>50 kb inversion clade</taxon>
        <taxon>NPAAA clade</taxon>
        <taxon>indigoferoid/millettioid clade</taxon>
        <taxon>Phaseoleae</taxon>
        <taxon>Mucuna</taxon>
    </lineage>
</organism>
<accession>A0A371ELC6</accession>
<protein>
    <submittedName>
        <fullName evidence="1">Uncharacterized protein</fullName>
    </submittedName>
</protein>
<reference evidence="1" key="1">
    <citation type="submission" date="2018-05" db="EMBL/GenBank/DDBJ databases">
        <title>Draft genome of Mucuna pruriens seed.</title>
        <authorList>
            <person name="Nnadi N.E."/>
            <person name="Vos R."/>
            <person name="Hasami M.H."/>
            <person name="Devisetty U.K."/>
            <person name="Aguiy J.C."/>
        </authorList>
    </citation>
    <scope>NUCLEOTIDE SEQUENCE [LARGE SCALE GENOMIC DNA]</scope>
    <source>
        <strain evidence="1">JCA_2017</strain>
    </source>
</reference>